<evidence type="ECO:0008006" key="2">
    <source>
        <dbReference type="Google" id="ProtNLM"/>
    </source>
</evidence>
<sequence length="111" mass="12308">MATQLDYVALIKRILLEYAQYKPAYGDIETSVSFDDEHANYALLQAGWNGDDYLHGAIVHVRIIDGKIWVQYDGTEEGIASELIEAGVPKSQIVLGFRHPSERAFIGLAVA</sequence>
<dbReference type="Pfam" id="PF08869">
    <property type="entry name" value="XisI"/>
    <property type="match status" value="1"/>
</dbReference>
<gene>
    <name evidence="1" type="ORF">HELGO_WM32886</name>
</gene>
<dbReference type="SUPFAM" id="SSF143847">
    <property type="entry name" value="XisI-like"/>
    <property type="match status" value="1"/>
</dbReference>
<dbReference type="AlphaFoldDB" id="A0A6S6T1X0"/>
<dbReference type="CDD" id="cd16382">
    <property type="entry name" value="XisI-like"/>
    <property type="match status" value="1"/>
</dbReference>
<proteinExistence type="predicted"/>
<dbReference type="EMBL" id="CACVAT010000154">
    <property type="protein sequence ID" value="CAA6810687.1"/>
    <property type="molecule type" value="Genomic_DNA"/>
</dbReference>
<protein>
    <recommendedName>
        <fullName evidence="2">XisI protein</fullName>
    </recommendedName>
</protein>
<evidence type="ECO:0000313" key="1">
    <source>
        <dbReference type="EMBL" id="CAA6810687.1"/>
    </source>
</evidence>
<dbReference type="InterPro" id="IPR035943">
    <property type="entry name" value="XisI-like_sf"/>
</dbReference>
<name>A0A6S6T1X0_9GAMM</name>
<accession>A0A6S6T1X0</accession>
<organism evidence="1">
    <name type="scientific">uncultured Thiotrichaceae bacterium</name>
    <dbReference type="NCBI Taxonomy" id="298394"/>
    <lineage>
        <taxon>Bacteria</taxon>
        <taxon>Pseudomonadati</taxon>
        <taxon>Pseudomonadota</taxon>
        <taxon>Gammaproteobacteria</taxon>
        <taxon>Thiotrichales</taxon>
        <taxon>Thiotrichaceae</taxon>
        <taxon>environmental samples</taxon>
    </lineage>
</organism>
<reference evidence="1" key="1">
    <citation type="submission" date="2020-01" db="EMBL/GenBank/DDBJ databases">
        <authorList>
            <person name="Meier V. D."/>
            <person name="Meier V D."/>
        </authorList>
    </citation>
    <scope>NUCLEOTIDE SEQUENCE</scope>
    <source>
        <strain evidence="1">HLG_WM_MAG_09</strain>
    </source>
</reference>
<dbReference type="Gene3D" id="3.30.310.110">
    <property type="entry name" value="XisI-like"/>
    <property type="match status" value="1"/>
</dbReference>
<dbReference type="InterPro" id="IPR014968">
    <property type="entry name" value="XisI"/>
</dbReference>